<dbReference type="EMBL" id="EQ986501">
    <property type="protein sequence ID" value="EEF23351.1"/>
    <property type="molecule type" value="Genomic_DNA"/>
</dbReference>
<protein>
    <submittedName>
        <fullName evidence="2">Uncharacterized protein</fullName>
    </submittedName>
</protein>
<name>B9TLB3_RICCO</name>
<organism evidence="2 3">
    <name type="scientific">Ricinus communis</name>
    <name type="common">Castor bean</name>
    <dbReference type="NCBI Taxonomy" id="3988"/>
    <lineage>
        <taxon>Eukaryota</taxon>
        <taxon>Viridiplantae</taxon>
        <taxon>Streptophyta</taxon>
        <taxon>Embryophyta</taxon>
        <taxon>Tracheophyta</taxon>
        <taxon>Spermatophyta</taxon>
        <taxon>Magnoliopsida</taxon>
        <taxon>eudicotyledons</taxon>
        <taxon>Gunneridae</taxon>
        <taxon>Pentapetalae</taxon>
        <taxon>rosids</taxon>
        <taxon>fabids</taxon>
        <taxon>Malpighiales</taxon>
        <taxon>Euphorbiaceae</taxon>
        <taxon>Acalyphoideae</taxon>
        <taxon>Acalypheae</taxon>
        <taxon>Ricinus</taxon>
    </lineage>
</organism>
<dbReference type="AlphaFoldDB" id="B9TLB3"/>
<keyword evidence="3" id="KW-1185">Reference proteome</keyword>
<feature type="region of interest" description="Disordered" evidence="1">
    <location>
        <begin position="121"/>
        <end position="150"/>
    </location>
</feature>
<gene>
    <name evidence="2" type="ORF">RCOM_1779320</name>
</gene>
<evidence type="ECO:0000313" key="3">
    <source>
        <dbReference type="Proteomes" id="UP000008311"/>
    </source>
</evidence>
<evidence type="ECO:0000313" key="2">
    <source>
        <dbReference type="EMBL" id="EEF23351.1"/>
    </source>
</evidence>
<dbReference type="Proteomes" id="UP000008311">
    <property type="component" value="Unassembled WGS sequence"/>
</dbReference>
<proteinExistence type="predicted"/>
<evidence type="ECO:0000256" key="1">
    <source>
        <dbReference type="SAM" id="MobiDB-lite"/>
    </source>
</evidence>
<dbReference type="InParanoid" id="B9TLB3"/>
<sequence length="150" mass="15941">MLRFGGQLELAMTSKTAIDGFFAHQPLHRIDAGVEGAVEPVGPFDAQALRQGGVILSEAVIAHAAIAPGRRAADDVRLADDHTRTLARQRQRGGRSGDAATDHDDVASALRQRLGLADEGGRGIQPIGLQLHHGRSRRMSEGNMERVPGG</sequence>
<reference evidence="3" key="1">
    <citation type="journal article" date="2010" name="Nat. Biotechnol.">
        <title>Draft genome sequence of the oilseed species Ricinus communis.</title>
        <authorList>
            <person name="Chan A.P."/>
            <person name="Crabtree J."/>
            <person name="Zhao Q."/>
            <person name="Lorenzi H."/>
            <person name="Orvis J."/>
            <person name="Puiu D."/>
            <person name="Melake-Berhan A."/>
            <person name="Jones K.M."/>
            <person name="Redman J."/>
            <person name="Chen G."/>
            <person name="Cahoon E.B."/>
            <person name="Gedil M."/>
            <person name="Stanke M."/>
            <person name="Haas B.J."/>
            <person name="Wortman J.R."/>
            <person name="Fraser-Liggett C.M."/>
            <person name="Ravel J."/>
            <person name="Rabinowicz P.D."/>
        </authorList>
    </citation>
    <scope>NUCLEOTIDE SEQUENCE [LARGE SCALE GENOMIC DNA]</scope>
    <source>
        <strain evidence="3">cv. Hale</strain>
    </source>
</reference>
<accession>B9TLB3</accession>
<feature type="region of interest" description="Disordered" evidence="1">
    <location>
        <begin position="84"/>
        <end position="106"/>
    </location>
</feature>